<keyword evidence="1" id="KW-0812">Transmembrane</keyword>
<gene>
    <name evidence="2" type="ORF">IFO69_08450</name>
</gene>
<evidence type="ECO:0000313" key="2">
    <source>
        <dbReference type="EMBL" id="MBD8488772.1"/>
    </source>
</evidence>
<evidence type="ECO:0000256" key="1">
    <source>
        <dbReference type="SAM" id="Phobius"/>
    </source>
</evidence>
<reference evidence="2 3" key="1">
    <citation type="submission" date="2020-09" db="EMBL/GenBank/DDBJ databases">
        <title>Echinicola sp. CAU 1574 isolated from sand of Sido Beach.</title>
        <authorList>
            <person name="Kim W."/>
        </authorList>
    </citation>
    <scope>NUCLEOTIDE SEQUENCE [LARGE SCALE GENOMIC DNA]</scope>
    <source>
        <strain evidence="2 3">CAU 1574</strain>
    </source>
</reference>
<dbReference type="Proteomes" id="UP000647133">
    <property type="component" value="Unassembled WGS sequence"/>
</dbReference>
<evidence type="ECO:0000313" key="3">
    <source>
        <dbReference type="Proteomes" id="UP000647133"/>
    </source>
</evidence>
<dbReference type="RefSeq" id="WP_192009624.1">
    <property type="nucleotide sequence ID" value="NZ_JACYTQ010000002.1"/>
</dbReference>
<feature type="transmembrane region" description="Helical" evidence="1">
    <location>
        <begin position="6"/>
        <end position="23"/>
    </location>
</feature>
<keyword evidence="1" id="KW-1133">Transmembrane helix</keyword>
<evidence type="ECO:0008006" key="4">
    <source>
        <dbReference type="Google" id="ProtNLM"/>
    </source>
</evidence>
<name>A0ABR9AIW2_9BACT</name>
<keyword evidence="1" id="KW-0472">Membrane</keyword>
<feature type="transmembrane region" description="Helical" evidence="1">
    <location>
        <begin position="94"/>
        <end position="111"/>
    </location>
</feature>
<comment type="caution">
    <text evidence="2">The sequence shown here is derived from an EMBL/GenBank/DDBJ whole genome shotgun (WGS) entry which is preliminary data.</text>
</comment>
<keyword evidence="3" id="KW-1185">Reference proteome</keyword>
<organism evidence="2 3">
    <name type="scientific">Echinicola arenosa</name>
    <dbReference type="NCBI Taxonomy" id="2774144"/>
    <lineage>
        <taxon>Bacteria</taxon>
        <taxon>Pseudomonadati</taxon>
        <taxon>Bacteroidota</taxon>
        <taxon>Cytophagia</taxon>
        <taxon>Cytophagales</taxon>
        <taxon>Cyclobacteriaceae</taxon>
        <taxon>Echinicola</taxon>
    </lineage>
</organism>
<feature type="transmembrane region" description="Helical" evidence="1">
    <location>
        <begin position="35"/>
        <end position="54"/>
    </location>
</feature>
<feature type="transmembrane region" description="Helical" evidence="1">
    <location>
        <begin position="117"/>
        <end position="138"/>
    </location>
</feature>
<feature type="transmembrane region" description="Helical" evidence="1">
    <location>
        <begin position="150"/>
        <end position="177"/>
    </location>
</feature>
<dbReference type="EMBL" id="JACYTQ010000002">
    <property type="protein sequence ID" value="MBD8488772.1"/>
    <property type="molecule type" value="Genomic_DNA"/>
</dbReference>
<sequence>MSQTAYLGVILSSLIGSVIYYFYQKPAYKNTHKILLLTLAFVLFLEAAGAFTGSKGINNVMLYNICGTYLQTFLLVSYLKLLEVKKGAKRKINLALMGLYLWGVINSIWIQPIDKVFQYYSMIPFGLFILFLSARFLYQVLKLRVYADANIVAVPHFWIVTGIIFFYVEALILFGVYHWNPSIDYAILKPWMGLNRVMAGIMYLSFGLSFYTPYLFLEKNYNKR</sequence>
<protein>
    <recommendedName>
        <fullName evidence="4">Histidine kinase N-terminal 7TM region domain-containing protein</fullName>
    </recommendedName>
</protein>
<feature type="transmembrane region" description="Helical" evidence="1">
    <location>
        <begin position="60"/>
        <end position="82"/>
    </location>
</feature>
<proteinExistence type="predicted"/>
<accession>A0ABR9AIW2</accession>
<feature type="transmembrane region" description="Helical" evidence="1">
    <location>
        <begin position="197"/>
        <end position="217"/>
    </location>
</feature>